<name>A0ABU1D5W6_9BURK</name>
<evidence type="ECO:0000313" key="6">
    <source>
        <dbReference type="EMBL" id="MDR4125837.1"/>
    </source>
</evidence>
<comment type="caution">
    <text evidence="6">The sequence shown here is derived from an EMBL/GenBank/DDBJ whole genome shotgun (WGS) entry which is preliminary data.</text>
</comment>
<dbReference type="Proteomes" id="UP001232156">
    <property type="component" value="Unassembled WGS sequence"/>
</dbReference>
<evidence type="ECO:0000256" key="3">
    <source>
        <dbReference type="ARBA" id="ARBA00034078"/>
    </source>
</evidence>
<dbReference type="EMBL" id="JAUZQE010000013">
    <property type="protein sequence ID" value="MDR4125837.1"/>
    <property type="molecule type" value="Genomic_DNA"/>
</dbReference>
<dbReference type="Pfam" id="PF00175">
    <property type="entry name" value="NAD_binding_1"/>
    <property type="match status" value="1"/>
</dbReference>
<keyword evidence="2" id="KW-0001">2Fe-2S</keyword>
<dbReference type="InterPro" id="IPR001709">
    <property type="entry name" value="Flavoprot_Pyr_Nucl_cyt_Rdtase"/>
</dbReference>
<dbReference type="CDD" id="cd06189">
    <property type="entry name" value="flavin_oxioreductase"/>
    <property type="match status" value="1"/>
</dbReference>
<dbReference type="CDD" id="cd00207">
    <property type="entry name" value="fer2"/>
    <property type="match status" value="1"/>
</dbReference>
<dbReference type="SUPFAM" id="SSF63380">
    <property type="entry name" value="Riboflavin synthase domain-like"/>
    <property type="match status" value="1"/>
</dbReference>
<dbReference type="SUPFAM" id="SSF54292">
    <property type="entry name" value="2Fe-2S ferredoxin-like"/>
    <property type="match status" value="1"/>
</dbReference>
<gene>
    <name evidence="6" type="ORF">Q8947_07545</name>
</gene>
<comment type="cofactor">
    <cofactor evidence="1">
        <name>FAD</name>
        <dbReference type="ChEBI" id="CHEBI:57692"/>
    </cofactor>
</comment>
<dbReference type="InterPro" id="IPR036010">
    <property type="entry name" value="2Fe-2S_ferredoxin-like_sf"/>
</dbReference>
<dbReference type="PROSITE" id="PS51085">
    <property type="entry name" value="2FE2S_FER_2"/>
    <property type="match status" value="1"/>
</dbReference>
<dbReference type="PANTHER" id="PTHR47354">
    <property type="entry name" value="NADH OXIDOREDUCTASE HCR"/>
    <property type="match status" value="1"/>
</dbReference>
<keyword evidence="2" id="KW-0411">Iron-sulfur</keyword>
<organism evidence="6 7">
    <name type="scientific">Yanghanlia caeni</name>
    <dbReference type="NCBI Taxonomy" id="3064283"/>
    <lineage>
        <taxon>Bacteria</taxon>
        <taxon>Pseudomonadati</taxon>
        <taxon>Pseudomonadota</taxon>
        <taxon>Betaproteobacteria</taxon>
        <taxon>Burkholderiales</taxon>
        <taxon>Alcaligenaceae</taxon>
        <taxon>Yanghanlia</taxon>
    </lineage>
</organism>
<dbReference type="Gene3D" id="3.10.20.30">
    <property type="match status" value="1"/>
</dbReference>
<dbReference type="PANTHER" id="PTHR47354:SF5">
    <property type="entry name" value="PROTEIN RFBI"/>
    <property type="match status" value="1"/>
</dbReference>
<feature type="domain" description="FAD-binding FR-type" evidence="5">
    <location>
        <begin position="98"/>
        <end position="198"/>
    </location>
</feature>
<evidence type="ECO:0000256" key="1">
    <source>
        <dbReference type="ARBA" id="ARBA00001974"/>
    </source>
</evidence>
<keyword evidence="2" id="KW-0408">Iron</keyword>
<dbReference type="PRINTS" id="PR00410">
    <property type="entry name" value="PHEHYDRXLASE"/>
</dbReference>
<keyword evidence="2" id="KW-0479">Metal-binding</keyword>
<evidence type="ECO:0000259" key="5">
    <source>
        <dbReference type="PROSITE" id="PS51384"/>
    </source>
</evidence>
<dbReference type="Gene3D" id="2.40.30.10">
    <property type="entry name" value="Translation factors"/>
    <property type="match status" value="1"/>
</dbReference>
<dbReference type="SUPFAM" id="SSF52343">
    <property type="entry name" value="Ferredoxin reductase-like, C-terminal NADP-linked domain"/>
    <property type="match status" value="1"/>
</dbReference>
<dbReference type="InterPro" id="IPR012675">
    <property type="entry name" value="Beta-grasp_dom_sf"/>
</dbReference>
<dbReference type="Gene3D" id="3.40.50.80">
    <property type="entry name" value="Nucleotide-binding domain of ferredoxin-NADP reductase (FNR) module"/>
    <property type="match status" value="1"/>
</dbReference>
<protein>
    <submittedName>
        <fullName evidence="6">2Fe-2S iron-sulfur cluster-binding protein</fullName>
    </submittedName>
</protein>
<accession>A0ABU1D5W6</accession>
<evidence type="ECO:0000259" key="4">
    <source>
        <dbReference type="PROSITE" id="PS51085"/>
    </source>
</evidence>
<dbReference type="InterPro" id="IPR008333">
    <property type="entry name" value="Cbr1-like_FAD-bd_dom"/>
</dbReference>
<reference evidence="6 7" key="1">
    <citation type="submission" date="2023-08" db="EMBL/GenBank/DDBJ databases">
        <title>Alcaligenaceae gen. nov., a novel taxon isolated from the sludge of Yixing Pesticide Factory.</title>
        <authorList>
            <person name="Ruan L."/>
        </authorList>
    </citation>
    <scope>NUCLEOTIDE SEQUENCE [LARGE SCALE GENOMIC DNA]</scope>
    <source>
        <strain evidence="6 7">LG-2</strain>
    </source>
</reference>
<dbReference type="InterPro" id="IPR006058">
    <property type="entry name" value="2Fe2S_fd_BS"/>
</dbReference>
<dbReference type="InterPro" id="IPR001041">
    <property type="entry name" value="2Fe-2S_ferredoxin-type"/>
</dbReference>
<feature type="domain" description="2Fe-2S ferredoxin-type" evidence="4">
    <location>
        <begin position="3"/>
        <end position="92"/>
    </location>
</feature>
<evidence type="ECO:0000256" key="2">
    <source>
        <dbReference type="ARBA" id="ARBA00022714"/>
    </source>
</evidence>
<dbReference type="PROSITE" id="PS51384">
    <property type="entry name" value="FAD_FR"/>
    <property type="match status" value="1"/>
</dbReference>
<dbReference type="PROSITE" id="PS00197">
    <property type="entry name" value="2FE2S_FER_1"/>
    <property type="match status" value="1"/>
</dbReference>
<evidence type="ECO:0000313" key="7">
    <source>
        <dbReference type="Proteomes" id="UP001232156"/>
    </source>
</evidence>
<dbReference type="PRINTS" id="PR00371">
    <property type="entry name" value="FPNCR"/>
</dbReference>
<comment type="cofactor">
    <cofactor evidence="3">
        <name>[2Fe-2S] cluster</name>
        <dbReference type="ChEBI" id="CHEBI:190135"/>
    </cofactor>
</comment>
<dbReference type="Pfam" id="PF00111">
    <property type="entry name" value="Fer2"/>
    <property type="match status" value="1"/>
</dbReference>
<sequence>MAYTVRIAETGESFEAAADESILDAATRAGVRLPHECTFGGCGTCRIKVHEGAVDYEEFPMALTEEEHEDGYALACQAHCRADMLIEPAGKGLEFAPSFATTATVVKVEPLTPDINRLVLQLPEEVELDYRPGQYMNVVLPDGETRSFSMASALLPDGQIDFHVRRIAGGRFTETLLRELKPGDALHVELPLGTFCFHEEDWRPMILAATGTGLAPIKAILESLLDNDDCPPVTLYWGMRTEADLYMKDEIESWAGRLCEFRFVPVLSRPGEDWQGRRGYVQDAILEDHEDLSEYAFYLCGAPEMITQAKQLFVARGAELDYIYSDSFTFQHATALAA</sequence>
<dbReference type="Pfam" id="PF00970">
    <property type="entry name" value="FAD_binding_6"/>
    <property type="match status" value="1"/>
</dbReference>
<dbReference type="InterPro" id="IPR017927">
    <property type="entry name" value="FAD-bd_FR_type"/>
</dbReference>
<dbReference type="InterPro" id="IPR017938">
    <property type="entry name" value="Riboflavin_synthase-like_b-brl"/>
</dbReference>
<dbReference type="InterPro" id="IPR001433">
    <property type="entry name" value="OxRdtase_FAD/NAD-bd"/>
</dbReference>
<dbReference type="InterPro" id="IPR050415">
    <property type="entry name" value="MRET"/>
</dbReference>
<dbReference type="InterPro" id="IPR039261">
    <property type="entry name" value="FNR_nucleotide-bd"/>
</dbReference>
<proteinExistence type="predicted"/>
<dbReference type="RefSeq" id="WP_165278059.1">
    <property type="nucleotide sequence ID" value="NZ_JAUZQE010000013.1"/>
</dbReference>
<keyword evidence="7" id="KW-1185">Reference proteome</keyword>